<comment type="caution">
    <text evidence="8">The sequence shown here is derived from an EMBL/GenBank/DDBJ whole genome shotgun (WGS) entry which is preliminary data.</text>
</comment>
<dbReference type="PROSITE" id="PS51192">
    <property type="entry name" value="HELICASE_ATP_BIND_1"/>
    <property type="match status" value="1"/>
</dbReference>
<dbReference type="InterPro" id="IPR000330">
    <property type="entry name" value="SNF2_N"/>
</dbReference>
<evidence type="ECO:0000259" key="7">
    <source>
        <dbReference type="PROSITE" id="PS51194"/>
    </source>
</evidence>
<dbReference type="InterPro" id="IPR014001">
    <property type="entry name" value="Helicase_ATP-bd"/>
</dbReference>
<dbReference type="AlphaFoldDB" id="A0A2A9HJU0"/>
<dbReference type="CDD" id="cd18793">
    <property type="entry name" value="SF2_C_SNF"/>
    <property type="match status" value="1"/>
</dbReference>
<evidence type="ECO:0000256" key="3">
    <source>
        <dbReference type="ARBA" id="ARBA00022806"/>
    </source>
</evidence>
<keyword evidence="3" id="KW-0347">Helicase</keyword>
<dbReference type="EMBL" id="PDJQ01000001">
    <property type="protein sequence ID" value="PFG75315.1"/>
    <property type="molecule type" value="Genomic_DNA"/>
</dbReference>
<keyword evidence="2" id="KW-0378">Hydrolase</keyword>
<dbReference type="Pfam" id="PF00176">
    <property type="entry name" value="SNF2-rel_dom"/>
    <property type="match status" value="1"/>
</dbReference>
<dbReference type="Proteomes" id="UP000223071">
    <property type="component" value="Unassembled WGS sequence"/>
</dbReference>
<dbReference type="SUPFAM" id="SSF56024">
    <property type="entry name" value="Phospholipase D/nuclease"/>
    <property type="match status" value="1"/>
</dbReference>
<feature type="domain" description="Helicase ATP-binding" evidence="6">
    <location>
        <begin position="243"/>
        <end position="428"/>
    </location>
</feature>
<keyword evidence="1" id="KW-0547">Nucleotide-binding</keyword>
<protein>
    <submittedName>
        <fullName evidence="8">SNF2 domain-containing protein</fullName>
    </submittedName>
</protein>
<keyword evidence="5" id="KW-0175">Coiled coil</keyword>
<feature type="domain" description="Helicase C-terminal" evidence="7">
    <location>
        <begin position="676"/>
        <end position="847"/>
    </location>
</feature>
<dbReference type="RefSeq" id="WP_098504637.1">
    <property type="nucleotide sequence ID" value="NZ_PDJQ01000001.1"/>
</dbReference>
<dbReference type="Gene3D" id="3.40.50.10810">
    <property type="entry name" value="Tandem AAA-ATPase domain"/>
    <property type="match status" value="1"/>
</dbReference>
<dbReference type="InterPro" id="IPR049730">
    <property type="entry name" value="SNF2/RAD54-like_C"/>
</dbReference>
<keyword evidence="9" id="KW-1185">Reference proteome</keyword>
<dbReference type="InterPro" id="IPR025202">
    <property type="entry name" value="PLD-like_dom"/>
</dbReference>
<dbReference type="GO" id="GO:0005524">
    <property type="term" value="F:ATP binding"/>
    <property type="evidence" value="ECO:0007669"/>
    <property type="project" value="UniProtKB-KW"/>
</dbReference>
<evidence type="ECO:0000256" key="2">
    <source>
        <dbReference type="ARBA" id="ARBA00022801"/>
    </source>
</evidence>
<keyword evidence="4" id="KW-0067">ATP-binding</keyword>
<sequence length="932" mass="106350">MSGLRRFSSRREQLDQVFLRDRLAGARRYDRIAGYFRSSIFELVGEEIGGIERVRVVCNSDLDERDFRVAQYQREIQLKARWNELDPAVEALLHRERYLRLLELLRSGRVEIRVVPRNRVFIHGKAGVIELADGRTTSFIGSVNESRAAFTTNYEIVWEDPSPEAVAWVQEEFDALWKEAVPLPEAIITEIERLTRRSEIPLRNVQEEPKKAAPAAFVESPIYRRGEQLQPWQRSFVSMVVEHRELYGKARLLLADQVGLGKTLSMGTAAVVTALLGDGTVLILCPASLTLQWQVELWDRLGVPSAVWRSNEKQWLDFTGSLVGTNGPAEILRCPRQVGIVSTGLITQQTAESELLLRLRYGTVILDEAHRARRRSAMGKDQRGEPNNLLAFMLQVAERTRHLLLGTATPIQTNVAELWDLLEVLDRGAGFVLGAQTFSVWRDVHRALPIVKGEVTPQNESEAWEWLRSPLPPSTELPWLAGLRTQLGLDQHTFNASNIPYEKLPEDRHLVLGEALVDRFFELHNPIVRHTVLRRRDILENQGLLPRVGVRLHPDRYAGPGTYQDVVFVNGLGLLTNPWFQSAYEAAERFCESLHARDKAAGFMKVLMRQRICSSFAAGLSTARRMLASAVPDDEDENAERVRRVIGKLTPDEIGHLQEIVEQLSSPDARDPKLDAVDYFLQRHRTDGRTWLEHGCIIFSQYYDTAVWLAENLAQRIPAETIAVYAGAGKSRIYREGESAFVNRNDIKDAVARRDIRLVVATDAACEGLNLQTLGTLINVDLPWNPSRLEQRLGRIKRIGQLRETVDMLNLVYHDTQDERVYEVLSERMKDTYDIFGSLPDTIEDDWVEDAETLRNRLEQYLAERERARNAFELQYEHDIDPNAERWDQCAEVLARGEVTDYLARGWPPPRVKPVVDRLALEEHDDSYASDH</sequence>
<dbReference type="Pfam" id="PF00271">
    <property type="entry name" value="Helicase_C"/>
    <property type="match status" value="1"/>
</dbReference>
<evidence type="ECO:0000256" key="5">
    <source>
        <dbReference type="SAM" id="Coils"/>
    </source>
</evidence>
<dbReference type="InterPro" id="IPR001650">
    <property type="entry name" value="Helicase_C-like"/>
</dbReference>
<dbReference type="InterPro" id="IPR049952">
    <property type="entry name" value="PhospholipD-like_anti-phage"/>
</dbReference>
<accession>A0A2A9HJU0</accession>
<reference evidence="8 9" key="1">
    <citation type="submission" date="2017-09" db="EMBL/GenBank/DDBJ databases">
        <title>Sequencing the genomes of two abundant thermophiles in Great Basin hot springs: Thermocrinis jamiesonii and novel Chloroflexi Thermoflexus hugenholtzii.</title>
        <authorList>
            <person name="Hedlund B."/>
        </authorList>
    </citation>
    <scope>NUCLEOTIDE SEQUENCE [LARGE SCALE GENOMIC DNA]</scope>
    <source>
        <strain evidence="8 9">G233</strain>
    </source>
</reference>
<dbReference type="InterPro" id="IPR038718">
    <property type="entry name" value="SNF2-like_sf"/>
</dbReference>
<dbReference type="InterPro" id="IPR002464">
    <property type="entry name" value="DNA/RNA_helicase_DEAH_CS"/>
</dbReference>
<dbReference type="Pfam" id="PF13091">
    <property type="entry name" value="PLDc_2"/>
    <property type="match status" value="1"/>
</dbReference>
<dbReference type="SMART" id="SM00487">
    <property type="entry name" value="DEXDc"/>
    <property type="match status" value="1"/>
</dbReference>
<evidence type="ECO:0000259" key="6">
    <source>
        <dbReference type="PROSITE" id="PS51192"/>
    </source>
</evidence>
<dbReference type="PANTHER" id="PTHR45766:SF6">
    <property type="entry name" value="SWI_SNF-RELATED MATRIX-ASSOCIATED ACTIN-DEPENDENT REGULATOR OF CHROMATIN SUBFAMILY A-LIKE PROTEIN 1"/>
    <property type="match status" value="1"/>
</dbReference>
<evidence type="ECO:0000313" key="9">
    <source>
        <dbReference type="Proteomes" id="UP000223071"/>
    </source>
</evidence>
<dbReference type="SMART" id="SM00490">
    <property type="entry name" value="HELICc"/>
    <property type="match status" value="1"/>
</dbReference>
<feature type="coiled-coil region" evidence="5">
    <location>
        <begin position="844"/>
        <end position="871"/>
    </location>
</feature>
<evidence type="ECO:0000256" key="4">
    <source>
        <dbReference type="ARBA" id="ARBA00022840"/>
    </source>
</evidence>
<dbReference type="GO" id="GO:0016787">
    <property type="term" value="F:hydrolase activity"/>
    <property type="evidence" value="ECO:0007669"/>
    <property type="project" value="UniProtKB-KW"/>
</dbReference>
<dbReference type="PROSITE" id="PS00690">
    <property type="entry name" value="DEAH_ATP_HELICASE"/>
    <property type="match status" value="1"/>
</dbReference>
<dbReference type="PROSITE" id="PS51194">
    <property type="entry name" value="HELICASE_CTER"/>
    <property type="match status" value="1"/>
</dbReference>
<evidence type="ECO:0000256" key="1">
    <source>
        <dbReference type="ARBA" id="ARBA00022741"/>
    </source>
</evidence>
<dbReference type="NCBIfam" id="NF042964">
    <property type="entry name" value="phospholipD_antiphage"/>
    <property type="match status" value="1"/>
</dbReference>
<dbReference type="Gene3D" id="3.40.50.300">
    <property type="entry name" value="P-loop containing nucleotide triphosphate hydrolases"/>
    <property type="match status" value="1"/>
</dbReference>
<dbReference type="InterPro" id="IPR057342">
    <property type="entry name" value="DEXDc_RapA"/>
</dbReference>
<dbReference type="CDD" id="cd18011">
    <property type="entry name" value="DEXDc_RapA"/>
    <property type="match status" value="1"/>
</dbReference>
<gene>
    <name evidence="8" type="ORF">A9A59_2583</name>
</gene>
<evidence type="ECO:0000313" key="8">
    <source>
        <dbReference type="EMBL" id="PFG75315.1"/>
    </source>
</evidence>
<organism evidence="8 9">
    <name type="scientific">Tepidiforma thermophila (strain KCTC 52669 / CGMCC 1.13589 / G233)</name>
    <dbReference type="NCBI Taxonomy" id="2761530"/>
    <lineage>
        <taxon>Bacteria</taxon>
        <taxon>Bacillati</taxon>
        <taxon>Chloroflexota</taxon>
        <taxon>Tepidiformia</taxon>
        <taxon>Tepidiformales</taxon>
        <taxon>Tepidiformaceae</taxon>
        <taxon>Tepidiforma</taxon>
    </lineage>
</organism>
<dbReference type="SUPFAM" id="SSF52540">
    <property type="entry name" value="P-loop containing nucleoside triphosphate hydrolases"/>
    <property type="match status" value="2"/>
</dbReference>
<dbReference type="Gene3D" id="3.30.870.10">
    <property type="entry name" value="Endonuclease Chain A"/>
    <property type="match status" value="1"/>
</dbReference>
<proteinExistence type="predicted"/>
<dbReference type="PANTHER" id="PTHR45766">
    <property type="entry name" value="DNA ANNEALING HELICASE AND ENDONUCLEASE ZRANB3 FAMILY MEMBER"/>
    <property type="match status" value="1"/>
</dbReference>
<dbReference type="InterPro" id="IPR027417">
    <property type="entry name" value="P-loop_NTPase"/>
</dbReference>
<name>A0A2A9HJU0_TEPT2</name>
<dbReference type="GO" id="GO:0004386">
    <property type="term" value="F:helicase activity"/>
    <property type="evidence" value="ECO:0007669"/>
    <property type="project" value="UniProtKB-KW"/>
</dbReference>